<evidence type="ECO:0000313" key="1">
    <source>
        <dbReference type="EMBL" id="KKM22962.1"/>
    </source>
</evidence>
<organism evidence="1">
    <name type="scientific">marine sediment metagenome</name>
    <dbReference type="NCBI Taxonomy" id="412755"/>
    <lineage>
        <taxon>unclassified sequences</taxon>
        <taxon>metagenomes</taxon>
        <taxon>ecological metagenomes</taxon>
    </lineage>
</organism>
<dbReference type="AlphaFoldDB" id="A0A0F9I5Y4"/>
<protein>
    <submittedName>
        <fullName evidence="1">Uncharacterized protein</fullName>
    </submittedName>
</protein>
<name>A0A0F9I5Y4_9ZZZZ</name>
<accession>A0A0F9I5Y4</accession>
<reference evidence="1" key="1">
    <citation type="journal article" date="2015" name="Nature">
        <title>Complex archaea that bridge the gap between prokaryotes and eukaryotes.</title>
        <authorList>
            <person name="Spang A."/>
            <person name="Saw J.H."/>
            <person name="Jorgensen S.L."/>
            <person name="Zaremba-Niedzwiedzka K."/>
            <person name="Martijn J."/>
            <person name="Lind A.E."/>
            <person name="van Eijk R."/>
            <person name="Schleper C."/>
            <person name="Guy L."/>
            <person name="Ettema T.J."/>
        </authorList>
    </citation>
    <scope>NUCLEOTIDE SEQUENCE</scope>
</reference>
<dbReference type="EMBL" id="LAZR01013223">
    <property type="protein sequence ID" value="KKM22962.1"/>
    <property type="molecule type" value="Genomic_DNA"/>
</dbReference>
<gene>
    <name evidence="1" type="ORF">LCGC14_1619990</name>
</gene>
<comment type="caution">
    <text evidence="1">The sequence shown here is derived from an EMBL/GenBank/DDBJ whole genome shotgun (WGS) entry which is preliminary data.</text>
</comment>
<proteinExistence type="predicted"/>
<sequence>MAQTVNVIPVELTELRAASTASGGTALTSTLALVPIPFGSDYLSITPRNFVGAAVARFLLNPYLTIFYTTDAGVTITDISDEMQDGDTTDVALDSFPVTGTGYFYVGCPIQFRGVKVDIGSGNQGDNNVVLTVKYWNGSWVDIADTDGTIGGTASSFFKDGDITWTVPSVWVKETIDNIGETLPSERVSFVPERTTPMYWTRWEWDTAFDADTDVAGMQALNRSTAYAELLEGQTVEVKASDRRLGCVEALTNAGTANLVVNVGSLPGSEFES</sequence>